<protein>
    <recommendedName>
        <fullName evidence="3">Glycoside-hydrolase family GH114 TIM-barrel domain-containing protein</fullName>
    </recommendedName>
</protein>
<dbReference type="PANTHER" id="PTHR35273:SF2">
    <property type="entry name" value="ALPHA-GALACTOSIDASE"/>
    <property type="match status" value="1"/>
</dbReference>
<evidence type="ECO:0000313" key="5">
    <source>
        <dbReference type="Proteomes" id="UP000295110"/>
    </source>
</evidence>
<dbReference type="Pfam" id="PF03537">
    <property type="entry name" value="Glyco_hydro_114"/>
    <property type="match status" value="1"/>
</dbReference>
<feature type="chain" id="PRO_5020319736" description="Glycoside-hydrolase family GH114 TIM-barrel domain-containing protein" evidence="2">
    <location>
        <begin position="38"/>
        <end position="302"/>
    </location>
</feature>
<name>A0A4R3VGN4_ROSSA</name>
<dbReference type="RefSeq" id="WP_243655562.1">
    <property type="nucleotide sequence ID" value="NZ_CBCSGL010000002.1"/>
</dbReference>
<dbReference type="Proteomes" id="UP000295110">
    <property type="component" value="Unassembled WGS sequence"/>
</dbReference>
<dbReference type="InterPro" id="IPR017853">
    <property type="entry name" value="GH"/>
</dbReference>
<organism evidence="4 5">
    <name type="scientific">Roseateles saccharophilus</name>
    <name type="common">Pseudomonas saccharophila</name>
    <dbReference type="NCBI Taxonomy" id="304"/>
    <lineage>
        <taxon>Bacteria</taxon>
        <taxon>Pseudomonadati</taxon>
        <taxon>Pseudomonadota</taxon>
        <taxon>Betaproteobacteria</taxon>
        <taxon>Burkholderiales</taxon>
        <taxon>Sphaerotilaceae</taxon>
        <taxon>Roseateles</taxon>
    </lineage>
</organism>
<dbReference type="SUPFAM" id="SSF51445">
    <property type="entry name" value="(Trans)glycosidases"/>
    <property type="match status" value="1"/>
</dbReference>
<sequence length="302" mass="32628">MKTQTGRNTRLMQALSALMVGCAGTALLAGCGGGADAASTNAGGTGTPATAPTPASSPSTWWKPIASDTWQWQLRGTVNTSYTVVIYDIDLFDNSAAAIAQLKTSGRKIVCYFSAGSSENWRPDNSHFTAADMGSPLSGWPGENWLDTRSANVRRIMATRLDLAQSKGCDGVEPDNVDGYANNTSFPLTAQDQLDYNRFLADEAHKRWLAVALKNDVGQLSDLEPSFDLAINEQCHQYSECDGYSVFISKNKPVLNAEYDAKYQNNTGGARDSLCAAAHVANMRTLVLPLQLDDTFRYSCEP</sequence>
<evidence type="ECO:0000259" key="3">
    <source>
        <dbReference type="Pfam" id="PF03537"/>
    </source>
</evidence>
<keyword evidence="2" id="KW-0732">Signal</keyword>
<feature type="domain" description="Glycoside-hydrolase family GH114 TIM-barrel" evidence="3">
    <location>
        <begin position="69"/>
        <end position="294"/>
    </location>
</feature>
<evidence type="ECO:0000313" key="4">
    <source>
        <dbReference type="EMBL" id="TCV03431.1"/>
    </source>
</evidence>
<accession>A0A4R3VGN4</accession>
<feature type="signal peptide" evidence="2">
    <location>
        <begin position="1"/>
        <end position="37"/>
    </location>
</feature>
<gene>
    <name evidence="4" type="ORF">EV671_100386</name>
</gene>
<evidence type="ECO:0000256" key="2">
    <source>
        <dbReference type="SAM" id="SignalP"/>
    </source>
</evidence>
<keyword evidence="5" id="KW-1185">Reference proteome</keyword>
<comment type="caution">
    <text evidence="4">The sequence shown here is derived from an EMBL/GenBank/DDBJ whole genome shotgun (WGS) entry which is preliminary data.</text>
</comment>
<dbReference type="InterPro" id="IPR004352">
    <property type="entry name" value="GH114_TIM-barrel"/>
</dbReference>
<reference evidence="4 5" key="1">
    <citation type="submission" date="2019-03" db="EMBL/GenBank/DDBJ databases">
        <title>Genomic Encyclopedia of Type Strains, Phase IV (KMG-IV): sequencing the most valuable type-strain genomes for metagenomic binning, comparative biology and taxonomic classification.</title>
        <authorList>
            <person name="Goeker M."/>
        </authorList>
    </citation>
    <scope>NUCLEOTIDE SEQUENCE [LARGE SCALE GENOMIC DNA]</scope>
    <source>
        <strain evidence="4 5">DSM 654</strain>
    </source>
</reference>
<dbReference type="EMBL" id="SMBU01000003">
    <property type="protein sequence ID" value="TCV03431.1"/>
    <property type="molecule type" value="Genomic_DNA"/>
</dbReference>
<dbReference type="AlphaFoldDB" id="A0A4R3VGN4"/>
<feature type="region of interest" description="Disordered" evidence="1">
    <location>
        <begin position="38"/>
        <end position="59"/>
    </location>
</feature>
<proteinExistence type="predicted"/>
<dbReference type="PROSITE" id="PS51257">
    <property type="entry name" value="PROKAR_LIPOPROTEIN"/>
    <property type="match status" value="1"/>
</dbReference>
<dbReference type="PANTHER" id="PTHR35273">
    <property type="entry name" value="ALPHA-1,4 POLYGALACTOSAMINIDASE, PUTATIVE (AFU_ORTHOLOGUE AFUA_3G07890)-RELATED"/>
    <property type="match status" value="1"/>
</dbReference>
<dbReference type="InterPro" id="IPR013785">
    <property type="entry name" value="Aldolase_TIM"/>
</dbReference>
<evidence type="ECO:0000256" key="1">
    <source>
        <dbReference type="SAM" id="MobiDB-lite"/>
    </source>
</evidence>
<dbReference type="Gene3D" id="3.20.20.70">
    <property type="entry name" value="Aldolase class I"/>
    <property type="match status" value="1"/>
</dbReference>